<dbReference type="SMART" id="SM00382">
    <property type="entry name" value="AAA"/>
    <property type="match status" value="1"/>
</dbReference>
<dbReference type="FunFam" id="3.40.50.300:FF:000854">
    <property type="entry name" value="Multidrug ABC transporter ATP-binding protein"/>
    <property type="match status" value="1"/>
</dbReference>
<evidence type="ECO:0000256" key="5">
    <source>
        <dbReference type="ARBA" id="ARBA00022741"/>
    </source>
</evidence>
<keyword evidence="6" id="KW-0067">ATP-binding</keyword>
<keyword evidence="5" id="KW-0547">Nucleotide-binding</keyword>
<dbReference type="InterPro" id="IPR036640">
    <property type="entry name" value="ABC1_TM_sf"/>
</dbReference>
<comment type="subcellular location">
    <subcellularLocation>
        <location evidence="1">Cell membrane</location>
        <topology evidence="1">Multi-pass membrane protein</topology>
    </subcellularLocation>
</comment>
<dbReference type="Proteomes" id="UP000177159">
    <property type="component" value="Unassembled WGS sequence"/>
</dbReference>
<feature type="transmembrane region" description="Helical" evidence="9">
    <location>
        <begin position="76"/>
        <end position="93"/>
    </location>
</feature>
<dbReference type="Gene3D" id="3.40.50.300">
    <property type="entry name" value="P-loop containing nucleotide triphosphate hydrolases"/>
    <property type="match status" value="1"/>
</dbReference>
<keyword evidence="4 9" id="KW-0812">Transmembrane</keyword>
<dbReference type="InterPro" id="IPR017871">
    <property type="entry name" value="ABC_transporter-like_CS"/>
</dbReference>
<dbReference type="InterPro" id="IPR027417">
    <property type="entry name" value="P-loop_NTPase"/>
</dbReference>
<dbReference type="GO" id="GO:0005524">
    <property type="term" value="F:ATP binding"/>
    <property type="evidence" value="ECO:0007669"/>
    <property type="project" value="UniProtKB-KW"/>
</dbReference>
<dbReference type="GO" id="GO:0140359">
    <property type="term" value="F:ABC-type transporter activity"/>
    <property type="evidence" value="ECO:0007669"/>
    <property type="project" value="InterPro"/>
</dbReference>
<evidence type="ECO:0000256" key="9">
    <source>
        <dbReference type="SAM" id="Phobius"/>
    </source>
</evidence>
<gene>
    <name evidence="12" type="ORF">A3C24_04545</name>
</gene>
<dbReference type="Pfam" id="PF00005">
    <property type="entry name" value="ABC_tran"/>
    <property type="match status" value="1"/>
</dbReference>
<reference evidence="12 13" key="1">
    <citation type="journal article" date="2016" name="Nat. Commun.">
        <title>Thousands of microbial genomes shed light on interconnected biogeochemical processes in an aquifer system.</title>
        <authorList>
            <person name="Anantharaman K."/>
            <person name="Brown C.T."/>
            <person name="Hug L.A."/>
            <person name="Sharon I."/>
            <person name="Castelle C.J."/>
            <person name="Probst A.J."/>
            <person name="Thomas B.C."/>
            <person name="Singh A."/>
            <person name="Wilkins M.J."/>
            <person name="Karaoz U."/>
            <person name="Brodie E.L."/>
            <person name="Williams K.H."/>
            <person name="Hubbard S.S."/>
            <person name="Banfield J.F."/>
        </authorList>
    </citation>
    <scope>NUCLEOTIDE SEQUENCE [LARGE SCALE GENOMIC DNA]</scope>
</reference>
<feature type="transmembrane region" description="Helical" evidence="9">
    <location>
        <begin position="170"/>
        <end position="189"/>
    </location>
</feature>
<dbReference type="PANTHER" id="PTHR24221">
    <property type="entry name" value="ATP-BINDING CASSETTE SUB-FAMILY B"/>
    <property type="match status" value="1"/>
</dbReference>
<dbReference type="PROSITE" id="PS50929">
    <property type="entry name" value="ABC_TM1F"/>
    <property type="match status" value="1"/>
</dbReference>
<dbReference type="InterPro" id="IPR011527">
    <property type="entry name" value="ABC1_TM_dom"/>
</dbReference>
<feature type="domain" description="ABC transmembrane type-1" evidence="11">
    <location>
        <begin position="1"/>
        <end position="211"/>
    </location>
</feature>
<evidence type="ECO:0000313" key="13">
    <source>
        <dbReference type="Proteomes" id="UP000177159"/>
    </source>
</evidence>
<dbReference type="SUPFAM" id="SSF90123">
    <property type="entry name" value="ABC transporter transmembrane region"/>
    <property type="match status" value="1"/>
</dbReference>
<keyword evidence="3" id="KW-1003">Cell membrane</keyword>
<dbReference type="PROSITE" id="PS00211">
    <property type="entry name" value="ABC_TRANSPORTER_1"/>
    <property type="match status" value="1"/>
</dbReference>
<organism evidence="12 13">
    <name type="scientific">Candidatus Roizmanbacteria bacterium RIFCSPHIGHO2_02_FULL_37_24</name>
    <dbReference type="NCBI Taxonomy" id="1802037"/>
    <lineage>
        <taxon>Bacteria</taxon>
        <taxon>Candidatus Roizmaniibacteriota</taxon>
    </lineage>
</organism>
<evidence type="ECO:0000256" key="2">
    <source>
        <dbReference type="ARBA" id="ARBA00022448"/>
    </source>
</evidence>
<evidence type="ECO:0000256" key="1">
    <source>
        <dbReference type="ARBA" id="ARBA00004651"/>
    </source>
</evidence>
<dbReference type="Gene3D" id="1.20.1560.10">
    <property type="entry name" value="ABC transporter type 1, transmembrane domain"/>
    <property type="match status" value="1"/>
</dbReference>
<dbReference type="InterPro" id="IPR003439">
    <property type="entry name" value="ABC_transporter-like_ATP-bd"/>
</dbReference>
<name>A0A1F7GZ75_9BACT</name>
<evidence type="ECO:0000256" key="3">
    <source>
        <dbReference type="ARBA" id="ARBA00022475"/>
    </source>
</evidence>
<keyword evidence="7 9" id="KW-1133">Transmembrane helix</keyword>
<dbReference type="GO" id="GO:0034040">
    <property type="term" value="F:ATPase-coupled lipid transmembrane transporter activity"/>
    <property type="evidence" value="ECO:0007669"/>
    <property type="project" value="TreeGrafter"/>
</dbReference>
<evidence type="ECO:0000259" key="10">
    <source>
        <dbReference type="PROSITE" id="PS50893"/>
    </source>
</evidence>
<protein>
    <recommendedName>
        <fullName evidence="14">ABC transporter</fullName>
    </recommendedName>
</protein>
<dbReference type="AlphaFoldDB" id="A0A1F7GZ75"/>
<proteinExistence type="predicted"/>
<keyword evidence="2" id="KW-0813">Transport</keyword>
<keyword evidence="8 9" id="KW-0472">Membrane</keyword>
<dbReference type="PROSITE" id="PS50893">
    <property type="entry name" value="ABC_TRANSPORTER_2"/>
    <property type="match status" value="1"/>
</dbReference>
<evidence type="ECO:0000256" key="7">
    <source>
        <dbReference type="ARBA" id="ARBA00022989"/>
    </source>
</evidence>
<comment type="caution">
    <text evidence="12">The sequence shown here is derived from an EMBL/GenBank/DDBJ whole genome shotgun (WGS) entry which is preliminary data.</text>
</comment>
<evidence type="ECO:0000256" key="4">
    <source>
        <dbReference type="ARBA" id="ARBA00022692"/>
    </source>
</evidence>
<evidence type="ECO:0008006" key="14">
    <source>
        <dbReference type="Google" id="ProtNLM"/>
    </source>
</evidence>
<evidence type="ECO:0000256" key="8">
    <source>
        <dbReference type="ARBA" id="ARBA00023136"/>
    </source>
</evidence>
<dbReference type="EMBL" id="MFZM01000008">
    <property type="protein sequence ID" value="OGK24400.1"/>
    <property type="molecule type" value="Genomic_DNA"/>
</dbReference>
<evidence type="ECO:0000313" key="12">
    <source>
        <dbReference type="EMBL" id="OGK24400.1"/>
    </source>
</evidence>
<feature type="transmembrane region" description="Helical" evidence="9">
    <location>
        <begin position="48"/>
        <end position="70"/>
    </location>
</feature>
<feature type="domain" description="ABC transporter" evidence="10">
    <location>
        <begin position="258"/>
        <end position="493"/>
    </location>
</feature>
<dbReference type="Pfam" id="PF00664">
    <property type="entry name" value="ABC_membrane"/>
    <property type="match status" value="1"/>
</dbReference>
<accession>A0A1F7GZ75</accession>
<dbReference type="PANTHER" id="PTHR24221:SF654">
    <property type="entry name" value="ATP-BINDING CASSETTE SUB-FAMILY B MEMBER 6"/>
    <property type="match status" value="1"/>
</dbReference>
<dbReference type="GO" id="GO:0005886">
    <property type="term" value="C:plasma membrane"/>
    <property type="evidence" value="ECO:0007669"/>
    <property type="project" value="UniProtKB-SubCell"/>
</dbReference>
<evidence type="ECO:0000259" key="11">
    <source>
        <dbReference type="PROSITE" id="PS50929"/>
    </source>
</evidence>
<dbReference type="GO" id="GO:0016887">
    <property type="term" value="F:ATP hydrolysis activity"/>
    <property type="evidence" value="ECO:0007669"/>
    <property type="project" value="InterPro"/>
</dbReference>
<dbReference type="InterPro" id="IPR039421">
    <property type="entry name" value="Type_1_exporter"/>
</dbReference>
<sequence>MATQTDKEQTVNVIERLLKTDIGGFLYQQQIGSLHGRIFRSMQGLIRILKLTFLEFMPIFFTAIAAIIIAFLQKPLLASVMILVIPTGLFLIVKQISSQKGIRVALLRGKERVDGKVVEMLGGIETIRVLNTAPFEVNKVEAIAESQRRIEMRHHVYMALFDATKYLNEAFFYIIVIVLSIYLASQGVISRGDILVYSILFLSITNPLREIHKILDQAHESSIQVNDLYNLLNQPLDVSFNKNGLNLRIRSGIKQPVISAKNLYFSYADKEGILKNISLQIKRGEHIGIVGVSGCGKTTFIHILLKLVHGNKGEMYLFNEKLQDISRETIAEKIAYVPQKPFIFSGTIKANILYGCHREISEDELIEGAKNARILGEIQGALGGFSGRVTENGNNLSGGQRQRLAIARVMLQSPELIIFDEATSALDNTNEAIIQQNIERVFKGKTIISIAHRLTTLKSADRILVFDAGKIIQEGNFDSLSKTKGLFQDFLLQRNKVEAKK</sequence>
<dbReference type="SUPFAM" id="SSF52540">
    <property type="entry name" value="P-loop containing nucleoside triphosphate hydrolases"/>
    <property type="match status" value="1"/>
</dbReference>
<evidence type="ECO:0000256" key="6">
    <source>
        <dbReference type="ARBA" id="ARBA00022840"/>
    </source>
</evidence>
<dbReference type="InterPro" id="IPR003593">
    <property type="entry name" value="AAA+_ATPase"/>
</dbReference>